<evidence type="ECO:0000256" key="2">
    <source>
        <dbReference type="ARBA" id="ARBA00003690"/>
    </source>
</evidence>
<dbReference type="InterPro" id="IPR002401">
    <property type="entry name" value="Cyt_P450_E_grp-I"/>
</dbReference>
<evidence type="ECO:0000256" key="14">
    <source>
        <dbReference type="PIRSR" id="PIRSR602401-1"/>
    </source>
</evidence>
<comment type="similarity">
    <text evidence="5">Belongs to the cytochrome P450 family.</text>
</comment>
<evidence type="ECO:0000256" key="5">
    <source>
        <dbReference type="ARBA" id="ARBA00010617"/>
    </source>
</evidence>
<reference evidence="15" key="1">
    <citation type="submission" date="2021-09" db="EMBL/GenBank/DDBJ databases">
        <authorList>
            <person name="Martin H S."/>
        </authorList>
    </citation>
    <scope>NUCLEOTIDE SEQUENCE</scope>
</reference>
<dbReference type="PANTHER" id="PTHR24291:SF189">
    <property type="entry name" value="CYTOCHROME P450 4C3-RELATED"/>
    <property type="match status" value="1"/>
</dbReference>
<dbReference type="PANTHER" id="PTHR24291">
    <property type="entry name" value="CYTOCHROME P450 FAMILY 4"/>
    <property type="match status" value="1"/>
</dbReference>
<dbReference type="Pfam" id="PF00067">
    <property type="entry name" value="p450"/>
    <property type="match status" value="1"/>
</dbReference>
<comment type="caution">
    <text evidence="15">The sequence shown here is derived from an EMBL/GenBank/DDBJ whole genome shotgun (WGS) entry which is preliminary data.</text>
</comment>
<accession>A0A8J2QDE2</accession>
<evidence type="ECO:0000256" key="1">
    <source>
        <dbReference type="ARBA" id="ARBA00001971"/>
    </source>
</evidence>
<evidence type="ECO:0000256" key="4">
    <source>
        <dbReference type="ARBA" id="ARBA00004406"/>
    </source>
</evidence>
<keyword evidence="8" id="KW-0256">Endoplasmic reticulum</keyword>
<evidence type="ECO:0000256" key="8">
    <source>
        <dbReference type="ARBA" id="ARBA00022824"/>
    </source>
</evidence>
<dbReference type="GO" id="GO:0005506">
    <property type="term" value="F:iron ion binding"/>
    <property type="evidence" value="ECO:0007669"/>
    <property type="project" value="InterPro"/>
</dbReference>
<evidence type="ECO:0000256" key="7">
    <source>
        <dbReference type="ARBA" id="ARBA00022723"/>
    </source>
</evidence>
<name>A0A8J2QDE2_9NEOP</name>
<dbReference type="InterPro" id="IPR036396">
    <property type="entry name" value="Cyt_P450_sf"/>
</dbReference>
<feature type="binding site" description="axial binding residue" evidence="14">
    <location>
        <position position="328"/>
    </location>
    <ligand>
        <name>heme</name>
        <dbReference type="ChEBI" id="CHEBI:30413"/>
    </ligand>
    <ligandPart>
        <name>Fe</name>
        <dbReference type="ChEBI" id="CHEBI:18248"/>
    </ligandPart>
</feature>
<comment type="function">
    <text evidence="2">May be involved in the metabolism of insect hormones and in the breakdown of synthetic insecticides.</text>
</comment>
<dbReference type="PRINTS" id="PR00463">
    <property type="entry name" value="EP450I"/>
</dbReference>
<organism evidence="15 16">
    <name type="scientific">Danaus chrysippus</name>
    <name type="common">African queen</name>
    <dbReference type="NCBI Taxonomy" id="151541"/>
    <lineage>
        <taxon>Eukaryota</taxon>
        <taxon>Metazoa</taxon>
        <taxon>Ecdysozoa</taxon>
        <taxon>Arthropoda</taxon>
        <taxon>Hexapoda</taxon>
        <taxon>Insecta</taxon>
        <taxon>Pterygota</taxon>
        <taxon>Neoptera</taxon>
        <taxon>Endopterygota</taxon>
        <taxon>Lepidoptera</taxon>
        <taxon>Glossata</taxon>
        <taxon>Ditrysia</taxon>
        <taxon>Papilionoidea</taxon>
        <taxon>Nymphalidae</taxon>
        <taxon>Danainae</taxon>
        <taxon>Danaini</taxon>
        <taxon>Danaina</taxon>
        <taxon>Danaus</taxon>
        <taxon>Anosia</taxon>
    </lineage>
</organism>
<keyword evidence="7 14" id="KW-0479">Metal-binding</keyword>
<keyword evidence="16" id="KW-1185">Reference proteome</keyword>
<evidence type="ECO:0000256" key="6">
    <source>
        <dbReference type="ARBA" id="ARBA00022617"/>
    </source>
</evidence>
<dbReference type="GO" id="GO:0020037">
    <property type="term" value="F:heme binding"/>
    <property type="evidence" value="ECO:0007669"/>
    <property type="project" value="InterPro"/>
</dbReference>
<keyword evidence="10" id="KW-0560">Oxidoreductase</keyword>
<evidence type="ECO:0000256" key="12">
    <source>
        <dbReference type="ARBA" id="ARBA00023033"/>
    </source>
</evidence>
<dbReference type="SUPFAM" id="SSF48264">
    <property type="entry name" value="Cytochrome P450"/>
    <property type="match status" value="1"/>
</dbReference>
<dbReference type="InterPro" id="IPR050196">
    <property type="entry name" value="Cytochrome_P450_Monoox"/>
</dbReference>
<comment type="cofactor">
    <cofactor evidence="1 14">
        <name>heme</name>
        <dbReference type="ChEBI" id="CHEBI:30413"/>
    </cofactor>
</comment>
<dbReference type="GO" id="GO:0005789">
    <property type="term" value="C:endoplasmic reticulum membrane"/>
    <property type="evidence" value="ECO:0007669"/>
    <property type="project" value="UniProtKB-SubCell"/>
</dbReference>
<evidence type="ECO:0000313" key="16">
    <source>
        <dbReference type="Proteomes" id="UP000789524"/>
    </source>
</evidence>
<dbReference type="InterPro" id="IPR001128">
    <property type="entry name" value="Cyt_P450"/>
</dbReference>
<dbReference type="EMBL" id="CAKASE010000043">
    <property type="protein sequence ID" value="CAG9559213.1"/>
    <property type="molecule type" value="Genomic_DNA"/>
</dbReference>
<keyword evidence="12" id="KW-0503">Monooxygenase</keyword>
<dbReference type="GO" id="GO:0016705">
    <property type="term" value="F:oxidoreductase activity, acting on paired donors, with incorporation or reduction of molecular oxygen"/>
    <property type="evidence" value="ECO:0007669"/>
    <property type="project" value="InterPro"/>
</dbReference>
<protein>
    <submittedName>
        <fullName evidence="15">(African queen) hypothetical protein</fullName>
    </submittedName>
</protein>
<evidence type="ECO:0000256" key="11">
    <source>
        <dbReference type="ARBA" id="ARBA00023004"/>
    </source>
</evidence>
<dbReference type="OrthoDB" id="6692864at2759"/>
<sequence>MADKIPGPPPLPILGNALKFMVHNKGAVWRKHRKIATPNFGKQATGSYFNVFNMEADILLEKLKEIRFGEEVDVYQYIVQSTSYSVCRKIYTIIFERMTKWFMQIEPVFWLTKSYQVEKEFVSRTDELCSAVIKLRINKLADIDEDKLKLLDTEKDSFNNTELSVVDRFILSRELDATDLKYEIFTIFTASQEATAKLAASLLLMLAFHPQCQKKAYDEITSVLRNKNKPISEEDLKQMPYLEMIFKEVLRLFPTGVVLQRKINEDITISSCTLPAGSSLVIPLYHMHRDSRFWENPESFDPERFSTENMKKRNAYCYFPFSLGPMDCLGLCLNEA</sequence>
<dbReference type="Proteomes" id="UP000789524">
    <property type="component" value="Unassembled WGS sequence"/>
</dbReference>
<proteinExistence type="inferred from homology"/>
<dbReference type="GO" id="GO:0004497">
    <property type="term" value="F:monooxygenase activity"/>
    <property type="evidence" value="ECO:0007669"/>
    <property type="project" value="UniProtKB-KW"/>
</dbReference>
<evidence type="ECO:0000313" key="15">
    <source>
        <dbReference type="EMBL" id="CAG9559213.1"/>
    </source>
</evidence>
<keyword evidence="11 14" id="KW-0408">Iron</keyword>
<evidence type="ECO:0000256" key="13">
    <source>
        <dbReference type="ARBA" id="ARBA00023136"/>
    </source>
</evidence>
<keyword evidence="9" id="KW-0492">Microsome</keyword>
<evidence type="ECO:0000256" key="10">
    <source>
        <dbReference type="ARBA" id="ARBA00023002"/>
    </source>
</evidence>
<evidence type="ECO:0000256" key="9">
    <source>
        <dbReference type="ARBA" id="ARBA00022848"/>
    </source>
</evidence>
<comment type="subcellular location">
    <subcellularLocation>
        <location evidence="4">Endoplasmic reticulum membrane</location>
        <topology evidence="4">Peripheral membrane protein</topology>
    </subcellularLocation>
    <subcellularLocation>
        <location evidence="3">Microsome membrane</location>
        <topology evidence="3">Peripheral membrane protein</topology>
    </subcellularLocation>
</comment>
<keyword evidence="6 14" id="KW-0349">Heme</keyword>
<dbReference type="AlphaFoldDB" id="A0A8J2QDE2"/>
<evidence type="ECO:0000256" key="3">
    <source>
        <dbReference type="ARBA" id="ARBA00004174"/>
    </source>
</evidence>
<gene>
    <name evidence="15" type="ORF">DCHRY22_LOCUS1114</name>
</gene>
<keyword evidence="13" id="KW-0472">Membrane</keyword>
<dbReference type="Gene3D" id="1.10.630.10">
    <property type="entry name" value="Cytochrome P450"/>
    <property type="match status" value="1"/>
</dbReference>